<evidence type="ECO:0000313" key="1">
    <source>
        <dbReference type="EMBL" id="GEO40962.1"/>
    </source>
</evidence>
<comment type="caution">
    <text evidence="1">The sequence shown here is derived from an EMBL/GenBank/DDBJ whole genome shotgun (WGS) entry which is preliminary data.</text>
</comment>
<dbReference type="Proteomes" id="UP000321523">
    <property type="component" value="Unassembled WGS sequence"/>
</dbReference>
<dbReference type="OrthoDB" id="8454759at2"/>
<dbReference type="RefSeq" id="WP_147040844.1">
    <property type="nucleotide sequence ID" value="NZ_BJYZ01000024.1"/>
</dbReference>
<protein>
    <submittedName>
        <fullName evidence="1">Uncharacterized protein</fullName>
    </submittedName>
</protein>
<proteinExistence type="predicted"/>
<accession>A0A512DWX5</accession>
<dbReference type="AlphaFoldDB" id="A0A512DWX5"/>
<organism evidence="1 2">
    <name type="scientific">Skermanella aerolata</name>
    <dbReference type="NCBI Taxonomy" id="393310"/>
    <lineage>
        <taxon>Bacteria</taxon>
        <taxon>Pseudomonadati</taxon>
        <taxon>Pseudomonadota</taxon>
        <taxon>Alphaproteobacteria</taxon>
        <taxon>Rhodospirillales</taxon>
        <taxon>Azospirillaceae</taxon>
        <taxon>Skermanella</taxon>
    </lineage>
</organism>
<evidence type="ECO:0000313" key="2">
    <source>
        <dbReference type="Proteomes" id="UP000321523"/>
    </source>
</evidence>
<reference evidence="1 2" key="1">
    <citation type="submission" date="2019-07" db="EMBL/GenBank/DDBJ databases">
        <title>Whole genome shotgun sequence of Skermanella aerolata NBRC 106429.</title>
        <authorList>
            <person name="Hosoyama A."/>
            <person name="Uohara A."/>
            <person name="Ohji S."/>
            <person name="Ichikawa N."/>
        </authorList>
    </citation>
    <scope>NUCLEOTIDE SEQUENCE [LARGE SCALE GENOMIC DNA]</scope>
    <source>
        <strain evidence="1 2">NBRC 106429</strain>
    </source>
</reference>
<sequence length="92" mass="10399">MSANKRSIPEIRERMREIADEHGIAELGELADEMYRNPPVRRAPTSSPSLTPELAEEIRQFAAANPTMSQQDIANHFRVNHGRVSEAMNNEI</sequence>
<keyword evidence="2" id="KW-1185">Reference proteome</keyword>
<name>A0A512DWX5_9PROT</name>
<gene>
    <name evidence="1" type="ORF">SAE02_51100</name>
</gene>
<dbReference type="EMBL" id="BJYZ01000024">
    <property type="protein sequence ID" value="GEO40962.1"/>
    <property type="molecule type" value="Genomic_DNA"/>
</dbReference>